<accession>A0A087DF45</accession>
<comment type="caution">
    <text evidence="6">The sequence shown here is derived from an EMBL/GenBank/DDBJ whole genome shotgun (WGS) entry which is preliminary data.</text>
</comment>
<sequence>MEFSEYDIEHGRQFKKPVTLDIRLLRYFLAVAEEGNITWAAQLLQISQPTLSRQIKQMEDELGVPLLVRGNQSVTLTPEGRLLRERAQTIVSLADKTAFELQHADGELEGEVAIGCGEVQGMAWLAKKMQQFRALHERVQFALFSSSADIIQMRIEQGLLDLGLLLEPADTNRYEYVSTHVQEHWTALVPNDHMFAGKSALTPKDLRGMQVIVPSRRHAKSAATSWLGPYYDEALVTGHSNLPTNAAAMVAAGLGVCLCIDTGAQYSGVTAVPLYPPINTGSIVVWKKQSTPSAAAAEFIRFLRG</sequence>
<dbReference type="SUPFAM" id="SSF46785">
    <property type="entry name" value="Winged helix' DNA-binding domain"/>
    <property type="match status" value="1"/>
</dbReference>
<dbReference type="InterPro" id="IPR000847">
    <property type="entry name" value="LysR_HTH_N"/>
</dbReference>
<feature type="domain" description="HTH lysR-type" evidence="5">
    <location>
        <begin position="20"/>
        <end position="77"/>
    </location>
</feature>
<name>A0A087DF45_9BIFI</name>
<dbReference type="PANTHER" id="PTHR30346">
    <property type="entry name" value="TRANSCRIPTIONAL DUAL REGULATOR HCAR-RELATED"/>
    <property type="match status" value="1"/>
</dbReference>
<dbReference type="RefSeq" id="WP_237746053.1">
    <property type="nucleotide sequence ID" value="NZ_JDUT01000002.1"/>
</dbReference>
<proteinExistence type="inferred from homology"/>
<keyword evidence="4" id="KW-0804">Transcription</keyword>
<gene>
    <name evidence="6" type="ORF">BISA_0183</name>
</gene>
<dbReference type="AlphaFoldDB" id="A0A087DF45"/>
<dbReference type="InterPro" id="IPR036390">
    <property type="entry name" value="WH_DNA-bd_sf"/>
</dbReference>
<reference evidence="6 7" key="1">
    <citation type="submission" date="2014-03" db="EMBL/GenBank/DDBJ databases">
        <title>Genomics of Bifidobacteria.</title>
        <authorList>
            <person name="Ventura M."/>
            <person name="Milani C."/>
            <person name="Lugli G.A."/>
        </authorList>
    </citation>
    <scope>NUCLEOTIDE SEQUENCE [LARGE SCALE GENOMIC DNA]</scope>
    <source>
        <strain evidence="6 7">DSM 23967</strain>
    </source>
</reference>
<evidence type="ECO:0000313" key="7">
    <source>
        <dbReference type="Proteomes" id="UP000029066"/>
    </source>
</evidence>
<dbReference type="Gene3D" id="1.10.10.10">
    <property type="entry name" value="Winged helix-like DNA-binding domain superfamily/Winged helix DNA-binding domain"/>
    <property type="match status" value="1"/>
</dbReference>
<dbReference type="SUPFAM" id="SSF53850">
    <property type="entry name" value="Periplasmic binding protein-like II"/>
    <property type="match status" value="1"/>
</dbReference>
<protein>
    <submittedName>
        <fullName evidence="6">LysR substrate binding domain-containing protein</fullName>
    </submittedName>
</protein>
<dbReference type="PANTHER" id="PTHR30346:SF28">
    <property type="entry name" value="HTH-TYPE TRANSCRIPTIONAL REGULATOR CYNR"/>
    <property type="match status" value="1"/>
</dbReference>
<dbReference type="Pfam" id="PF00126">
    <property type="entry name" value="HTH_1"/>
    <property type="match status" value="1"/>
</dbReference>
<dbReference type="PROSITE" id="PS50931">
    <property type="entry name" value="HTH_LYSR"/>
    <property type="match status" value="1"/>
</dbReference>
<dbReference type="STRING" id="1437607.BISA_0183"/>
<evidence type="ECO:0000256" key="1">
    <source>
        <dbReference type="ARBA" id="ARBA00009437"/>
    </source>
</evidence>
<dbReference type="PRINTS" id="PR00039">
    <property type="entry name" value="HTHLYSR"/>
</dbReference>
<evidence type="ECO:0000256" key="4">
    <source>
        <dbReference type="ARBA" id="ARBA00023163"/>
    </source>
</evidence>
<dbReference type="GO" id="GO:0032993">
    <property type="term" value="C:protein-DNA complex"/>
    <property type="evidence" value="ECO:0007669"/>
    <property type="project" value="TreeGrafter"/>
</dbReference>
<dbReference type="GO" id="GO:0003700">
    <property type="term" value="F:DNA-binding transcription factor activity"/>
    <property type="evidence" value="ECO:0007669"/>
    <property type="project" value="InterPro"/>
</dbReference>
<dbReference type="Gene3D" id="3.40.190.290">
    <property type="match status" value="1"/>
</dbReference>
<evidence type="ECO:0000256" key="2">
    <source>
        <dbReference type="ARBA" id="ARBA00023015"/>
    </source>
</evidence>
<organism evidence="6 7">
    <name type="scientific">Bifidobacterium saguini DSM 23967</name>
    <dbReference type="NCBI Taxonomy" id="1437607"/>
    <lineage>
        <taxon>Bacteria</taxon>
        <taxon>Bacillati</taxon>
        <taxon>Actinomycetota</taxon>
        <taxon>Actinomycetes</taxon>
        <taxon>Bifidobacteriales</taxon>
        <taxon>Bifidobacteriaceae</taxon>
        <taxon>Bifidobacterium</taxon>
    </lineage>
</organism>
<dbReference type="InterPro" id="IPR005119">
    <property type="entry name" value="LysR_subst-bd"/>
</dbReference>
<evidence type="ECO:0000256" key="3">
    <source>
        <dbReference type="ARBA" id="ARBA00023125"/>
    </source>
</evidence>
<dbReference type="GO" id="GO:0003677">
    <property type="term" value="F:DNA binding"/>
    <property type="evidence" value="ECO:0007669"/>
    <property type="project" value="UniProtKB-KW"/>
</dbReference>
<dbReference type="Pfam" id="PF03466">
    <property type="entry name" value="LysR_substrate"/>
    <property type="match status" value="1"/>
</dbReference>
<dbReference type="FunFam" id="1.10.10.10:FF:000001">
    <property type="entry name" value="LysR family transcriptional regulator"/>
    <property type="match status" value="1"/>
</dbReference>
<keyword evidence="3" id="KW-0238">DNA-binding</keyword>
<dbReference type="CDD" id="cd05466">
    <property type="entry name" value="PBP2_LTTR_substrate"/>
    <property type="match status" value="1"/>
</dbReference>
<dbReference type="EMBL" id="JGZN01000003">
    <property type="protein sequence ID" value="KFI94145.1"/>
    <property type="molecule type" value="Genomic_DNA"/>
</dbReference>
<dbReference type="InterPro" id="IPR036388">
    <property type="entry name" value="WH-like_DNA-bd_sf"/>
</dbReference>
<dbReference type="Proteomes" id="UP000029066">
    <property type="component" value="Unassembled WGS sequence"/>
</dbReference>
<keyword evidence="2" id="KW-0805">Transcription regulation</keyword>
<evidence type="ECO:0000313" key="6">
    <source>
        <dbReference type="EMBL" id="KFI94145.1"/>
    </source>
</evidence>
<evidence type="ECO:0000259" key="5">
    <source>
        <dbReference type="PROSITE" id="PS50931"/>
    </source>
</evidence>
<comment type="similarity">
    <text evidence="1">Belongs to the LysR transcriptional regulatory family.</text>
</comment>